<sequence>MTKNLLRCSPCQTWSALLVRWKGGKRCAIICKEADKALPDSLKHGKLFLDEETKPFAWLPGRRKWLSKFKFVGMEKGITRLRICIYRRRRLADLHRSRSRAAEELVTLDLASGASRSSGS</sequence>
<evidence type="ECO:0000313" key="1">
    <source>
        <dbReference type="Proteomes" id="UP000095280"/>
    </source>
</evidence>
<evidence type="ECO:0000313" key="2">
    <source>
        <dbReference type="WBParaSite" id="maker-unitig_24444-snap-gene-0.3-mRNA-1"/>
    </source>
</evidence>
<dbReference type="WBParaSite" id="maker-unitig_24444-snap-gene-0.3-mRNA-1">
    <property type="protein sequence ID" value="maker-unitig_24444-snap-gene-0.3-mRNA-1"/>
    <property type="gene ID" value="maker-unitig_24444-snap-gene-0.3"/>
</dbReference>
<dbReference type="Proteomes" id="UP000095280">
    <property type="component" value="Unplaced"/>
</dbReference>
<organism evidence="1 2">
    <name type="scientific">Macrostomum lignano</name>
    <dbReference type="NCBI Taxonomy" id="282301"/>
    <lineage>
        <taxon>Eukaryota</taxon>
        <taxon>Metazoa</taxon>
        <taxon>Spiralia</taxon>
        <taxon>Lophotrochozoa</taxon>
        <taxon>Platyhelminthes</taxon>
        <taxon>Rhabditophora</taxon>
        <taxon>Macrostomorpha</taxon>
        <taxon>Macrostomida</taxon>
        <taxon>Macrostomidae</taxon>
        <taxon>Macrostomum</taxon>
    </lineage>
</organism>
<name>A0A1I8F8V0_9PLAT</name>
<dbReference type="AlphaFoldDB" id="A0A1I8F8V0"/>
<keyword evidence="1" id="KW-1185">Reference proteome</keyword>
<reference evidence="2" key="1">
    <citation type="submission" date="2016-11" db="UniProtKB">
        <authorList>
            <consortium name="WormBaseParasite"/>
        </authorList>
    </citation>
    <scope>IDENTIFICATION</scope>
</reference>
<accession>A0A1I8F8V0</accession>
<protein>
    <submittedName>
        <fullName evidence="2">Uncharacterized protein</fullName>
    </submittedName>
</protein>
<proteinExistence type="predicted"/>